<evidence type="ECO:0000313" key="2">
    <source>
        <dbReference type="EMBL" id="RBR14325.1"/>
    </source>
</evidence>
<dbReference type="AlphaFoldDB" id="A0A366RDM6"/>
<protein>
    <recommendedName>
        <fullName evidence="1">Heterokaryon incompatibility domain-containing protein</fullName>
    </recommendedName>
</protein>
<sequence>MRLLNTQTIQLESFNGNEEDIPPYAILSHTWGTDEITFQDVTQQPLEEIRRREAFYKIQECCAQARKNGYNYVWIDTCCIDKSSSAELSEAINSMFKWYQQASICYAFLVDFDTTLSHAFTEDFSGRFVQLEPSDTSFFSSRWFTRGWTLQELIAPRYVSFFDKWWINFGTRDGNLLDRICRRTGIWPQLFHEPRCLCLKTYPCPPVRDGICRYCLSLDTLPETLASFTVSVKMSWASSRVTSRKEDSAYCLLGMFNLNMPMLYGEGDKAFLRLQEAIVRQAKDQSVLLWRDELYQTPIGRIPGCLAPSSSVFKEPVHVVGRRVFKRISRIFDIDFMSSITPIELTDTAIQLDLWICPCTVSVYNPSTMESFDQKLSLGILDLAYDNDHLVRPALLLEHLGAINLYRRLYHNFVVPVDPRQIYDSLELTTNHASSGASLIPKFVDTLLHPSVLKVRRYLNQAVQKNVGILRHPSPDNAVGLGPLFDVGPKTGPVYLLAKTIVTRYTSRRKRMFDYTVRSGGSHPPLSSYDAHATEIPSPWVFEKCQHSGVDRHLGGIHFMGFDINKKGNSHPDSESLCGQVVVIWGMHREVTADGEGYTPWKPWCRVFNTLAFLTYARTSNSDLKPSQLYHGSHALHPSEIQNRLEDQRRQLCLSKYGQLYIPQESENKALFPNSCGDDWAEDRMNDIANDPVMDTHLTIRLAVTEGLGRRLYEVQFDIDQTKRAVEPFVDQ</sequence>
<proteinExistence type="predicted"/>
<name>A0A366RDM6_9HYPO</name>
<dbReference type="OrthoDB" id="4981802at2759"/>
<dbReference type="PANTHER" id="PTHR10622">
    <property type="entry name" value="HET DOMAIN-CONTAINING PROTEIN"/>
    <property type="match status" value="1"/>
</dbReference>
<keyword evidence="3" id="KW-1185">Reference proteome</keyword>
<accession>A0A366RDM6</accession>
<evidence type="ECO:0000259" key="1">
    <source>
        <dbReference type="Pfam" id="PF06985"/>
    </source>
</evidence>
<dbReference type="Proteomes" id="UP000253153">
    <property type="component" value="Unassembled WGS sequence"/>
</dbReference>
<evidence type="ECO:0000313" key="3">
    <source>
        <dbReference type="Proteomes" id="UP000253153"/>
    </source>
</evidence>
<dbReference type="EMBL" id="QKXC01000168">
    <property type="protein sequence ID" value="RBR14325.1"/>
    <property type="molecule type" value="Genomic_DNA"/>
</dbReference>
<dbReference type="InterPro" id="IPR010730">
    <property type="entry name" value="HET"/>
</dbReference>
<organism evidence="2 3">
    <name type="scientific">Fusarium coffeatum</name>
    <dbReference type="NCBI Taxonomy" id="231269"/>
    <lineage>
        <taxon>Eukaryota</taxon>
        <taxon>Fungi</taxon>
        <taxon>Dikarya</taxon>
        <taxon>Ascomycota</taxon>
        <taxon>Pezizomycotina</taxon>
        <taxon>Sordariomycetes</taxon>
        <taxon>Hypocreomycetidae</taxon>
        <taxon>Hypocreales</taxon>
        <taxon>Nectriaceae</taxon>
        <taxon>Fusarium</taxon>
        <taxon>Fusarium incarnatum-equiseti species complex</taxon>
    </lineage>
</organism>
<dbReference type="Pfam" id="PF06985">
    <property type="entry name" value="HET"/>
    <property type="match status" value="1"/>
</dbReference>
<reference evidence="2 3" key="1">
    <citation type="submission" date="2018-06" db="EMBL/GenBank/DDBJ databases">
        <title>Fusarium incarnatum-equiseti species complex species 28.</title>
        <authorList>
            <person name="Gardiner D.M."/>
        </authorList>
    </citation>
    <scope>NUCLEOTIDE SEQUENCE [LARGE SCALE GENOMIC DNA]</scope>
    <source>
        <strain evidence="2 3">FIESC_28</strain>
    </source>
</reference>
<gene>
    <name evidence="2" type="ORF">FIESC28_07755</name>
</gene>
<feature type="domain" description="Heterokaryon incompatibility" evidence="1">
    <location>
        <begin position="24"/>
        <end position="152"/>
    </location>
</feature>
<dbReference type="PANTHER" id="PTHR10622:SF10">
    <property type="entry name" value="HET DOMAIN-CONTAINING PROTEIN"/>
    <property type="match status" value="1"/>
</dbReference>
<dbReference type="GeneID" id="41997191"/>
<dbReference type="RefSeq" id="XP_031014011.1">
    <property type="nucleotide sequence ID" value="XM_031161895.1"/>
</dbReference>
<comment type="caution">
    <text evidence="2">The sequence shown here is derived from an EMBL/GenBank/DDBJ whole genome shotgun (WGS) entry which is preliminary data.</text>
</comment>